<feature type="compositionally biased region" description="Low complexity" evidence="2">
    <location>
        <begin position="435"/>
        <end position="447"/>
    </location>
</feature>
<sequence>MLRWRDYMPTALAYTVQSMNIPEDPYEDPIPFDTGLDFWGGFKDQPGFDLDQWQLCMYNIKPDETLFDSDLMQMFQQDLVRGHPDRRSPTRQALIARATTSPVKDNTPNAAPEAIEDSRRSQRGPITLTGMEPIPQSSSVDDELDTLLTEMTKKTYAALAAADMDSQVWDQLDQLMKADAGAHAQLQYFIRTKKVIPPVFQPPPGTEDDVTAVGAIKQYRDEHKISEIEEKTKEIARKMKAAGAKAVANSMAQGGIDPREDEAAKAAAALRAAASKKKQMKHKSKRAAAAAKPKKREKTAESSALRRRKSHLPDSDEDDAHSTGLATDTEDQRVEGQQEQADEEGDDADNDLDMDEQPPPRPPSQPVPVIQEPPPQLAPEKKPRHVPPPPPRLPTPPPATVEPTPPPAQPPAPAEPEPPAPPAEPPAPPAPAPSLPKKVALPAIPTRPTAPPPAKKPALTSRLLTPKKPAAPPPTKSPTFKARPPPSTLKTPPSPPKRTPIAPEAPTPRPPSRLLKPPKEEDVVVWNILRQNNQQQPKRDTLHHPTGQPQERRQHRAIKAKELRMAHHINRTRVSSDPSHPGAGIRHVLPGEAEPKLGKVTALSWFPGLDGQEVTVTNVAHVLGDLVRGIHRRKTQASAANMLAARIEATKMLAYVYRVFGRDIRDPMATVILPLVETMHGDPEWMIRAQIAAIVPRLGLYHPDLISGLVARLADTEEQVRKAAMNALAFFGITTSETLSAAMVKLGLLPQGWTAQGFKSIQKKYRSILDAMYDEYMKRQEEERQASVGKVNEWLKGTQMRYTERLAADD</sequence>
<feature type="compositionally biased region" description="Basic residues" evidence="2">
    <location>
        <begin position="274"/>
        <end position="297"/>
    </location>
</feature>
<name>A0A1Y2HBY4_9FUNG</name>
<dbReference type="PANTHER" id="PTHR13037">
    <property type="entry name" value="FORMIN"/>
    <property type="match status" value="1"/>
</dbReference>
<dbReference type="Proteomes" id="UP000193411">
    <property type="component" value="Unassembled WGS sequence"/>
</dbReference>
<evidence type="ECO:0000256" key="2">
    <source>
        <dbReference type="SAM" id="MobiDB-lite"/>
    </source>
</evidence>
<feature type="region of interest" description="Disordered" evidence="2">
    <location>
        <begin position="101"/>
        <end position="139"/>
    </location>
</feature>
<keyword evidence="4" id="KW-1185">Reference proteome</keyword>
<dbReference type="SUPFAM" id="SSF48371">
    <property type="entry name" value="ARM repeat"/>
    <property type="match status" value="1"/>
</dbReference>
<reference evidence="3 4" key="1">
    <citation type="submission" date="2016-07" db="EMBL/GenBank/DDBJ databases">
        <title>Pervasive Adenine N6-methylation of Active Genes in Fungi.</title>
        <authorList>
            <consortium name="DOE Joint Genome Institute"/>
            <person name="Mondo S.J."/>
            <person name="Dannebaum R.O."/>
            <person name="Kuo R.C."/>
            <person name="Labutti K."/>
            <person name="Haridas S."/>
            <person name="Kuo A."/>
            <person name="Salamov A."/>
            <person name="Ahrendt S.R."/>
            <person name="Lipzen A."/>
            <person name="Sullivan W."/>
            <person name="Andreopoulos W.B."/>
            <person name="Clum A."/>
            <person name="Lindquist E."/>
            <person name="Daum C."/>
            <person name="Ramamoorthy G.K."/>
            <person name="Gryganskyi A."/>
            <person name="Culley D."/>
            <person name="Magnuson J.K."/>
            <person name="James T.Y."/>
            <person name="O'Malley M.A."/>
            <person name="Stajich J.E."/>
            <person name="Spatafora J.W."/>
            <person name="Visel A."/>
            <person name="Grigoriev I.V."/>
        </authorList>
    </citation>
    <scope>NUCLEOTIDE SEQUENCE [LARGE SCALE GENOMIC DNA]</scope>
    <source>
        <strain evidence="3 4">PL171</strain>
    </source>
</reference>
<evidence type="ECO:0000313" key="3">
    <source>
        <dbReference type="EMBL" id="ORZ32079.1"/>
    </source>
</evidence>
<organism evidence="3 4">
    <name type="scientific">Catenaria anguillulae PL171</name>
    <dbReference type="NCBI Taxonomy" id="765915"/>
    <lineage>
        <taxon>Eukaryota</taxon>
        <taxon>Fungi</taxon>
        <taxon>Fungi incertae sedis</taxon>
        <taxon>Blastocladiomycota</taxon>
        <taxon>Blastocladiomycetes</taxon>
        <taxon>Blastocladiales</taxon>
        <taxon>Catenariaceae</taxon>
        <taxon>Catenaria</taxon>
    </lineage>
</organism>
<protein>
    <submittedName>
        <fullName evidence="3">Uncharacterized protein</fullName>
    </submittedName>
</protein>
<accession>A0A1Y2HBY4</accession>
<feature type="compositionally biased region" description="Acidic residues" evidence="2">
    <location>
        <begin position="340"/>
        <end position="356"/>
    </location>
</feature>
<dbReference type="OrthoDB" id="6262491at2759"/>
<proteinExistence type="predicted"/>
<dbReference type="EMBL" id="MCFL01000051">
    <property type="protein sequence ID" value="ORZ32079.1"/>
    <property type="molecule type" value="Genomic_DNA"/>
</dbReference>
<dbReference type="STRING" id="765915.A0A1Y2HBY4"/>
<keyword evidence="1" id="KW-0945">Host-virus interaction</keyword>
<evidence type="ECO:0000313" key="4">
    <source>
        <dbReference type="Proteomes" id="UP000193411"/>
    </source>
</evidence>
<dbReference type="PANTHER" id="PTHR13037:SF24">
    <property type="entry name" value="POLYCOMB PROTEIN PCL-RELATED"/>
    <property type="match status" value="1"/>
</dbReference>
<feature type="region of interest" description="Disordered" evidence="2">
    <location>
        <begin position="267"/>
        <end position="518"/>
    </location>
</feature>
<dbReference type="PRINTS" id="PR01217">
    <property type="entry name" value="PRICHEXTENSN"/>
</dbReference>
<gene>
    <name evidence="3" type="ORF">BCR44DRAFT_80923</name>
</gene>
<dbReference type="Gene3D" id="1.25.10.10">
    <property type="entry name" value="Leucine-rich Repeat Variant"/>
    <property type="match status" value="1"/>
</dbReference>
<feature type="compositionally biased region" description="Pro residues" evidence="2">
    <location>
        <begin position="357"/>
        <end position="377"/>
    </location>
</feature>
<evidence type="ECO:0000256" key="1">
    <source>
        <dbReference type="ARBA" id="ARBA00022581"/>
    </source>
</evidence>
<dbReference type="InterPro" id="IPR016024">
    <property type="entry name" value="ARM-type_fold"/>
</dbReference>
<dbReference type="InterPro" id="IPR011989">
    <property type="entry name" value="ARM-like"/>
</dbReference>
<feature type="region of interest" description="Disordered" evidence="2">
    <location>
        <begin position="531"/>
        <end position="554"/>
    </location>
</feature>
<comment type="caution">
    <text evidence="3">The sequence shown here is derived from an EMBL/GenBank/DDBJ whole genome shotgun (WGS) entry which is preliminary data.</text>
</comment>
<dbReference type="AlphaFoldDB" id="A0A1Y2HBY4"/>
<feature type="compositionally biased region" description="Pro residues" evidence="2">
    <location>
        <begin position="386"/>
        <end position="434"/>
    </location>
</feature>
<feature type="compositionally biased region" description="Pro residues" evidence="2">
    <location>
        <begin position="483"/>
        <end position="511"/>
    </location>
</feature>